<reference evidence="3" key="1">
    <citation type="submission" date="2022-02" db="EMBL/GenBank/DDBJ databases">
        <authorList>
            <person name="Henning P.M."/>
            <person name="McCubbin A.G."/>
            <person name="Shore J.S."/>
        </authorList>
    </citation>
    <scope>NUCLEOTIDE SEQUENCE</scope>
    <source>
        <strain evidence="3">F60SS</strain>
        <tissue evidence="3">Leaves</tissue>
    </source>
</reference>
<dbReference type="InterPro" id="IPR040256">
    <property type="entry name" value="At4g02000-like"/>
</dbReference>
<name>A0A9Q0FD15_9ROSI</name>
<feature type="compositionally biased region" description="Basic and acidic residues" evidence="1">
    <location>
        <begin position="562"/>
        <end position="573"/>
    </location>
</feature>
<evidence type="ECO:0000259" key="2">
    <source>
        <dbReference type="Pfam" id="PF14111"/>
    </source>
</evidence>
<evidence type="ECO:0000313" key="4">
    <source>
        <dbReference type="Proteomes" id="UP001141552"/>
    </source>
</evidence>
<dbReference type="PANTHER" id="PTHR31286">
    <property type="entry name" value="GLYCINE-RICH CELL WALL STRUCTURAL PROTEIN 1.8-LIKE"/>
    <property type="match status" value="1"/>
</dbReference>
<dbReference type="AlphaFoldDB" id="A0A9Q0FD15"/>
<reference evidence="3" key="2">
    <citation type="journal article" date="2023" name="Plants (Basel)">
        <title>Annotation of the Turnera subulata (Passifloraceae) Draft Genome Reveals the S-Locus Evolved after the Divergence of Turneroideae from Passifloroideae in a Stepwise Manner.</title>
        <authorList>
            <person name="Henning P.M."/>
            <person name="Roalson E.H."/>
            <person name="Mir W."/>
            <person name="McCubbin A.G."/>
            <person name="Shore J.S."/>
        </authorList>
    </citation>
    <scope>NUCLEOTIDE SEQUENCE</scope>
    <source>
        <strain evidence="3">F60SS</strain>
    </source>
</reference>
<sequence>MSVKESGATSTQHYGGEVEATGEKEDLIFLVEDEENENVEVNHSLLCRVLGMKSGNPQAFTGMMKNLWCLAKGFEATQITRNNFLFQFNSGRDVRKVMPARPWFFERQLVLLQELTGDEQLSQIQLCKAPFWDRIYDVPWKARTEQNVLPICKKVGQYVEFDEDGVRGGGSFIRARIRVNVEKPLAKEIVMKRANGSSVRIYFRSGTRYNQVCMVSQSVGAIRMLANAISHLDQYHLRIPDMHSGAISHRAAQLLTEYRKALESKPPIRPPNTQPDATPWAKPPAGHIKINTDAALNSRGAGLGIVVQDDKGFLAAVKTIQGLDTAETAEAWGALFAIQMAQSLQNRAAESQPRPSLAATETKFIPTSETLSWLAGCAVGKLKDPTKMESMHLIWRLHGLEGVQISELGGDQIIACFPTREDMSRFLEIPPEWVPLWFRSLVPWQHGMRAVNRRCWLTLRGVPLSAWCHDFFEMVGSFFGKLLQVDEDTADRRFLGDACIQVLTEQGGAINRTLDATVAAQKCRIEVVESYFTAITNKRLYGGNPEADLESSAPPSEGGDGIEGREEFGEDKNNQAQSSAEIQGDPFGLMPIITKHVFGAATNAEFVGDALERKNRHGKILNGEGEGNLLAIQDPRNEGQRLVMSVTRVSTPTPPSHPQIDPVLSTNSFGPLAVHEAKAVRDERVAPRKKFKKVTDKGSLVTLESSTSSDIRRVNERLSETHEPVSSPVVENAQEASTNEALATVQVGNHLWWDISEVEQHTMSLAKKLVEKKIYEWCLSRQADSLLCGTRMTSSAVTDV</sequence>
<feature type="domain" description="DUF4283" evidence="2">
    <location>
        <begin position="39"/>
        <end position="121"/>
    </location>
</feature>
<protein>
    <recommendedName>
        <fullName evidence="2">DUF4283 domain-containing protein</fullName>
    </recommendedName>
</protein>
<evidence type="ECO:0000256" key="1">
    <source>
        <dbReference type="SAM" id="MobiDB-lite"/>
    </source>
</evidence>
<evidence type="ECO:0000313" key="3">
    <source>
        <dbReference type="EMBL" id="KAJ4828126.1"/>
    </source>
</evidence>
<proteinExistence type="predicted"/>
<dbReference type="OrthoDB" id="1750606at2759"/>
<dbReference type="PANTHER" id="PTHR31286:SF167">
    <property type="entry name" value="OS09G0268800 PROTEIN"/>
    <property type="match status" value="1"/>
</dbReference>
<dbReference type="EMBL" id="JAKUCV010006251">
    <property type="protein sequence ID" value="KAJ4828126.1"/>
    <property type="molecule type" value="Genomic_DNA"/>
</dbReference>
<dbReference type="Pfam" id="PF14111">
    <property type="entry name" value="DUF4283"/>
    <property type="match status" value="1"/>
</dbReference>
<accession>A0A9Q0FD15</accession>
<comment type="caution">
    <text evidence="3">The sequence shown here is derived from an EMBL/GenBank/DDBJ whole genome shotgun (WGS) entry which is preliminary data.</text>
</comment>
<keyword evidence="4" id="KW-1185">Reference proteome</keyword>
<feature type="region of interest" description="Disordered" evidence="1">
    <location>
        <begin position="543"/>
        <end position="579"/>
    </location>
</feature>
<dbReference type="InterPro" id="IPR025558">
    <property type="entry name" value="DUF4283"/>
</dbReference>
<dbReference type="Proteomes" id="UP001141552">
    <property type="component" value="Unassembled WGS sequence"/>
</dbReference>
<organism evidence="3 4">
    <name type="scientific">Turnera subulata</name>
    <dbReference type="NCBI Taxonomy" id="218843"/>
    <lineage>
        <taxon>Eukaryota</taxon>
        <taxon>Viridiplantae</taxon>
        <taxon>Streptophyta</taxon>
        <taxon>Embryophyta</taxon>
        <taxon>Tracheophyta</taxon>
        <taxon>Spermatophyta</taxon>
        <taxon>Magnoliopsida</taxon>
        <taxon>eudicotyledons</taxon>
        <taxon>Gunneridae</taxon>
        <taxon>Pentapetalae</taxon>
        <taxon>rosids</taxon>
        <taxon>fabids</taxon>
        <taxon>Malpighiales</taxon>
        <taxon>Passifloraceae</taxon>
        <taxon>Turnera</taxon>
    </lineage>
</organism>
<gene>
    <name evidence="3" type="ORF">Tsubulata_050450</name>
</gene>